<dbReference type="SUPFAM" id="SSF54236">
    <property type="entry name" value="Ubiquitin-like"/>
    <property type="match status" value="1"/>
</dbReference>
<evidence type="ECO:0000313" key="2">
    <source>
        <dbReference type="EMBL" id="KAL3790141.1"/>
    </source>
</evidence>
<dbReference type="Gene3D" id="3.10.20.90">
    <property type="entry name" value="Phosphatidylinositol 3-kinase Catalytic Subunit, Chain A, domain 1"/>
    <property type="match status" value="1"/>
</dbReference>
<proteinExistence type="predicted"/>
<comment type="caution">
    <text evidence="2">The sequence shown here is derived from an EMBL/GenBank/DDBJ whole genome shotgun (WGS) entry which is preliminary data.</text>
</comment>
<name>A0ABD3PS09_9STRA</name>
<dbReference type="Proteomes" id="UP001516023">
    <property type="component" value="Unassembled WGS sequence"/>
</dbReference>
<feature type="region of interest" description="Disordered" evidence="1">
    <location>
        <begin position="127"/>
        <end position="157"/>
    </location>
</feature>
<gene>
    <name evidence="2" type="ORF">HJC23_009578</name>
</gene>
<dbReference type="EMBL" id="JABMIG020000132">
    <property type="protein sequence ID" value="KAL3790141.1"/>
    <property type="molecule type" value="Genomic_DNA"/>
</dbReference>
<keyword evidence="3" id="KW-1185">Reference proteome</keyword>
<evidence type="ECO:0008006" key="4">
    <source>
        <dbReference type="Google" id="ProtNLM"/>
    </source>
</evidence>
<reference evidence="2 3" key="1">
    <citation type="journal article" date="2020" name="G3 (Bethesda)">
        <title>Improved Reference Genome for Cyclotella cryptica CCMP332, a Model for Cell Wall Morphogenesis, Salinity Adaptation, and Lipid Production in Diatoms (Bacillariophyta).</title>
        <authorList>
            <person name="Roberts W.R."/>
            <person name="Downey K.M."/>
            <person name="Ruck E.C."/>
            <person name="Traller J.C."/>
            <person name="Alverson A.J."/>
        </authorList>
    </citation>
    <scope>NUCLEOTIDE SEQUENCE [LARGE SCALE GENOMIC DNA]</scope>
    <source>
        <strain evidence="2 3">CCMP332</strain>
    </source>
</reference>
<feature type="region of interest" description="Disordered" evidence="1">
    <location>
        <begin position="1"/>
        <end position="26"/>
    </location>
</feature>
<accession>A0ABD3PS09</accession>
<dbReference type="InterPro" id="IPR029071">
    <property type="entry name" value="Ubiquitin-like_domsf"/>
</dbReference>
<evidence type="ECO:0000256" key="1">
    <source>
        <dbReference type="SAM" id="MobiDB-lite"/>
    </source>
</evidence>
<evidence type="ECO:0000313" key="3">
    <source>
        <dbReference type="Proteomes" id="UP001516023"/>
    </source>
</evidence>
<sequence>MNEIMSCRDRSSISIDDGNDEGPQDDTVKISVIRSSDGTQSTLSVPSDLTKTTLNNLKDLISKDPSLGPLTREQQRLFHLGKEIKSGNRSLNALGIGKFNVFSIHMHSTRPKIYELNDDEEVVDVTDVSGNATPGKEVGSERRRQKPEEKVVELLDSDSDDDVAEIVHVSENKRRRRN</sequence>
<organism evidence="2 3">
    <name type="scientific">Cyclotella cryptica</name>
    <dbReference type="NCBI Taxonomy" id="29204"/>
    <lineage>
        <taxon>Eukaryota</taxon>
        <taxon>Sar</taxon>
        <taxon>Stramenopiles</taxon>
        <taxon>Ochrophyta</taxon>
        <taxon>Bacillariophyta</taxon>
        <taxon>Coscinodiscophyceae</taxon>
        <taxon>Thalassiosirophycidae</taxon>
        <taxon>Stephanodiscales</taxon>
        <taxon>Stephanodiscaceae</taxon>
        <taxon>Cyclotella</taxon>
    </lineage>
</organism>
<protein>
    <recommendedName>
        <fullName evidence="4">Ubiquitin-like domain-containing protein</fullName>
    </recommendedName>
</protein>
<feature type="compositionally biased region" description="Basic and acidic residues" evidence="1">
    <location>
        <begin position="1"/>
        <end position="11"/>
    </location>
</feature>
<dbReference type="AlphaFoldDB" id="A0ABD3PS09"/>
<feature type="compositionally biased region" description="Basic and acidic residues" evidence="1">
    <location>
        <begin position="138"/>
        <end position="153"/>
    </location>
</feature>